<name>A0A0K2SZZ5_LEPSM</name>
<sequence>MIPTFRRYRCQENFQDSELKPTCFESYKQDFGITLRSPHDLLNTHLHVEQIKHLLPFRIHGDIC</sequence>
<reference evidence="1" key="1">
    <citation type="submission" date="2014-05" db="EMBL/GenBank/DDBJ databases">
        <authorList>
            <person name="Chronopoulou M."/>
        </authorList>
    </citation>
    <scope>NUCLEOTIDE SEQUENCE</scope>
    <source>
        <tissue evidence="1">Whole organism</tissue>
    </source>
</reference>
<dbReference type="AlphaFoldDB" id="A0A0K2SZZ5"/>
<dbReference type="EMBL" id="HACA01001445">
    <property type="protein sequence ID" value="CDW18806.1"/>
    <property type="molecule type" value="Transcribed_RNA"/>
</dbReference>
<organism evidence="1">
    <name type="scientific">Lepeophtheirus salmonis</name>
    <name type="common">Salmon louse</name>
    <name type="synonym">Caligus salmonis</name>
    <dbReference type="NCBI Taxonomy" id="72036"/>
    <lineage>
        <taxon>Eukaryota</taxon>
        <taxon>Metazoa</taxon>
        <taxon>Ecdysozoa</taxon>
        <taxon>Arthropoda</taxon>
        <taxon>Crustacea</taxon>
        <taxon>Multicrustacea</taxon>
        <taxon>Hexanauplia</taxon>
        <taxon>Copepoda</taxon>
        <taxon>Siphonostomatoida</taxon>
        <taxon>Caligidae</taxon>
        <taxon>Lepeophtheirus</taxon>
    </lineage>
</organism>
<accession>A0A0K2SZZ5</accession>
<protein>
    <submittedName>
        <fullName evidence="1">Uncharacterized protein</fullName>
    </submittedName>
</protein>
<evidence type="ECO:0000313" key="1">
    <source>
        <dbReference type="EMBL" id="CDW18806.1"/>
    </source>
</evidence>
<proteinExistence type="predicted"/>